<protein>
    <recommendedName>
        <fullName evidence="10">ABC transporter domain-containing protein</fullName>
    </recommendedName>
</protein>
<proteinExistence type="predicted"/>
<feature type="compositionally biased region" description="Low complexity" evidence="8">
    <location>
        <begin position="104"/>
        <end position="116"/>
    </location>
</feature>
<sequence length="1507" mass="164826">MSPGDDFLPREQPVIVRLAPYELGAPITITPPAPASSPSQPPTNEDTDGVNGTSVAQASSSSSSASRPVSGGSDIISSPLLEVPSAGSSSRSKRRSITQPHLPPLRGSSLSLPSSPTMEGPHVPDVAPIRRPRPTSHSPRVVSFSLPASEGVEMKDMPTSADLESQPTDENTLLNLPPPLPFNLGVENLWVGVPDRSKVFSWLPKKLRKAEQSDGRRKWILKGVECECNSGEVLAILGGSGSGKTTLLNAIAHRLSGLPVEDGEVAYFAASQASTRRHAASVGGSPVLGSDDSAGHGRKLSKSEVKKRIGFVRQQDYLVECLTVRETLTYAAKLRLPPSLSDETISLIVEQTIDELGLRDAAETVVGGPLRKGISGGEKRRLSIGCVLVTLPSVLILDEPTSGLDAFTSYLLLLTLSQLSRRGRTVILSIHAPRSDAFEVFDRIALLTKGEIVYSGRRKDCLGWFHSLGHDVEQGVNPLDFLIDVSSVDNRSAENEEISKARVKTLVDAWNARDPENWAIGLDKGAMLHSSSTDLLALSNDHADEKADHDPSQMIPHRQRSGNAELERILTGSTMGEAKDERRPGWWRQTKVLTVRAHKNVYRNVPQLVGFAIQAIMLGVIIGLTYLDLPETPTGIQSLKNLSFQLIPGVFYLQQVFWIYKFCTDLIIFDREREDNLYDVVPYVFSDWLSFLIPSILSPTIYVICVYLIANLWHDDRVARLFIMVASTVLVQFCCQGLSLFAATLTRSFAAASMIGNFLNLMQIMSSGFILTHVPAYGAWIRWVSPYFYSFRIVITTQFKDRTFACPQDSSANLAQCTGNNVLNGLGVDYNVNIGAWFGGLIGLAIFQYALSSLILSVYVAGGVKHASEIDSHNRGKTADVTNSHMTRDRIDVEMRHLSLSWERRGRGAVKSKKKTILDDVSVKFPAGEVSAILGPSGAGKSTLLQLLAGRKLPAGPMAGFYRSGDLLFAGRPADATSRSNVAFVEQEDDWHLPSLTVRETLRYAAILRLPDKMPRRQKIARAETVLLMLGLKDLINDPAVLVVDEPTSGLDSSIALSVMQVLRDIAATGRTVIATIHQPRSDIWRLADNVTLLAKGGVVTFTGKRSEAVPYFTSIGHPMPSEFFNPADHLLDLVSVDPRKSNHESSVRRVKALTESWHDHLGKTEVREDSPEVAGDGSSAALPVVLERHWKNLWRNKEIFFNRLVQTPLLGGMFILFFQRLTKGPSGAQDRIGITIQSTGSIAFVGLLNAMAIFPADRNLYFHESRSSARYSPATFVITYTVVELGFEILGAMGYAAIVSDQIIPRKPQWAPSGPSGLLGLAFAEPSIVSIMSMTPTTDLHRDGVNQGRSRAEPSLNRTDERRCRDADFRSDLLRVWFLHLGTRKHGREHGHDLRLVDLDRGSDGDVSGVISLSVPNWLAGIAWGFTAKSAAKVQIINESVGLTFDCTPEQVQSGVCVAQNGEQLLALFGWHDLNTARYMGIMVAVAVAWRVVAWISIAIRVGGFR</sequence>
<dbReference type="InterPro" id="IPR043926">
    <property type="entry name" value="ABCG_dom"/>
</dbReference>
<dbReference type="OrthoDB" id="66620at2759"/>
<evidence type="ECO:0000256" key="9">
    <source>
        <dbReference type="SAM" id="Phobius"/>
    </source>
</evidence>
<feature type="transmembrane region" description="Helical" evidence="9">
    <location>
        <begin position="1233"/>
        <end position="1255"/>
    </location>
</feature>
<dbReference type="SMART" id="SM00382">
    <property type="entry name" value="AAA"/>
    <property type="match status" value="2"/>
</dbReference>
<dbReference type="Pfam" id="PF00005">
    <property type="entry name" value="ABC_tran"/>
    <property type="match status" value="2"/>
</dbReference>
<dbReference type="InterPro" id="IPR013525">
    <property type="entry name" value="ABC2_TM"/>
</dbReference>
<evidence type="ECO:0000256" key="3">
    <source>
        <dbReference type="ARBA" id="ARBA00022692"/>
    </source>
</evidence>
<feature type="region of interest" description="Disordered" evidence="8">
    <location>
        <begin position="1341"/>
        <end position="1360"/>
    </location>
</feature>
<feature type="region of interest" description="Disordered" evidence="8">
    <location>
        <begin position="26"/>
        <end position="169"/>
    </location>
</feature>
<evidence type="ECO:0000256" key="2">
    <source>
        <dbReference type="ARBA" id="ARBA00022448"/>
    </source>
</evidence>
<dbReference type="PANTHER" id="PTHR48041">
    <property type="entry name" value="ABC TRANSPORTER G FAMILY MEMBER 28"/>
    <property type="match status" value="1"/>
</dbReference>
<evidence type="ECO:0000256" key="5">
    <source>
        <dbReference type="ARBA" id="ARBA00022840"/>
    </source>
</evidence>
<evidence type="ECO:0000256" key="4">
    <source>
        <dbReference type="ARBA" id="ARBA00022741"/>
    </source>
</evidence>
<dbReference type="Proteomes" id="UP000279259">
    <property type="component" value="Unassembled WGS sequence"/>
</dbReference>
<keyword evidence="3 9" id="KW-0812">Transmembrane</keyword>
<feature type="domain" description="ABC transporter" evidence="10">
    <location>
        <begin position="895"/>
        <end position="1121"/>
    </location>
</feature>
<evidence type="ECO:0000256" key="6">
    <source>
        <dbReference type="ARBA" id="ARBA00022989"/>
    </source>
</evidence>
<keyword evidence="6 9" id="KW-1133">Transmembrane helix</keyword>
<keyword evidence="7 9" id="KW-0472">Membrane</keyword>
<evidence type="ECO:0000256" key="7">
    <source>
        <dbReference type="ARBA" id="ARBA00023136"/>
    </source>
</evidence>
<dbReference type="GO" id="GO:0016887">
    <property type="term" value="F:ATP hydrolysis activity"/>
    <property type="evidence" value="ECO:0007669"/>
    <property type="project" value="InterPro"/>
</dbReference>
<feature type="compositionally biased region" description="Pro residues" evidence="8">
    <location>
        <begin position="29"/>
        <end position="41"/>
    </location>
</feature>
<organism evidence="11 12">
    <name type="scientific">Saitozyma podzolica</name>
    <dbReference type="NCBI Taxonomy" id="1890683"/>
    <lineage>
        <taxon>Eukaryota</taxon>
        <taxon>Fungi</taxon>
        <taxon>Dikarya</taxon>
        <taxon>Basidiomycota</taxon>
        <taxon>Agaricomycotina</taxon>
        <taxon>Tremellomycetes</taxon>
        <taxon>Tremellales</taxon>
        <taxon>Trimorphomycetaceae</taxon>
        <taxon>Saitozyma</taxon>
    </lineage>
</organism>
<dbReference type="InterPro" id="IPR003593">
    <property type="entry name" value="AAA+_ATPase"/>
</dbReference>
<feature type="compositionally biased region" description="Low complexity" evidence="8">
    <location>
        <begin position="54"/>
        <end position="73"/>
    </location>
</feature>
<dbReference type="Gene3D" id="3.40.50.300">
    <property type="entry name" value="P-loop containing nucleotide triphosphate hydrolases"/>
    <property type="match status" value="3"/>
</dbReference>
<feature type="region of interest" description="Disordered" evidence="8">
    <location>
        <begin position="280"/>
        <end position="299"/>
    </location>
</feature>
<comment type="subcellular location">
    <subcellularLocation>
        <location evidence="1">Membrane</location>
        <topology evidence="1">Multi-pass membrane protein</topology>
    </subcellularLocation>
</comment>
<feature type="transmembrane region" description="Helical" evidence="9">
    <location>
        <begin position="1201"/>
        <end position="1221"/>
    </location>
</feature>
<feature type="transmembrane region" description="Helical" evidence="9">
    <location>
        <begin position="721"/>
        <end position="746"/>
    </location>
</feature>
<evidence type="ECO:0000313" key="12">
    <source>
        <dbReference type="Proteomes" id="UP000279259"/>
    </source>
</evidence>
<feature type="transmembrane region" description="Helical" evidence="9">
    <location>
        <begin position="1480"/>
        <end position="1501"/>
    </location>
</feature>
<keyword evidence="5" id="KW-0067">ATP-binding</keyword>
<evidence type="ECO:0000256" key="8">
    <source>
        <dbReference type="SAM" id="MobiDB-lite"/>
    </source>
</evidence>
<dbReference type="EMBL" id="RSCD01000002">
    <property type="protein sequence ID" value="RSH94288.1"/>
    <property type="molecule type" value="Genomic_DNA"/>
</dbReference>
<dbReference type="InterPro" id="IPR017871">
    <property type="entry name" value="ABC_transporter-like_CS"/>
</dbReference>
<feature type="transmembrane region" description="Helical" evidence="9">
    <location>
        <begin position="1276"/>
        <end position="1299"/>
    </location>
</feature>
<keyword evidence="2" id="KW-0813">Transport</keyword>
<dbReference type="PANTHER" id="PTHR48041:SF91">
    <property type="entry name" value="ABC TRANSPORTER G FAMILY MEMBER 28"/>
    <property type="match status" value="1"/>
</dbReference>
<dbReference type="GO" id="GO:0140359">
    <property type="term" value="F:ABC-type transporter activity"/>
    <property type="evidence" value="ECO:0007669"/>
    <property type="project" value="InterPro"/>
</dbReference>
<feature type="transmembrane region" description="Helical" evidence="9">
    <location>
        <begin position="608"/>
        <end position="627"/>
    </location>
</feature>
<evidence type="ECO:0000313" key="11">
    <source>
        <dbReference type="EMBL" id="RSH94288.1"/>
    </source>
</evidence>
<evidence type="ECO:0000259" key="10">
    <source>
        <dbReference type="PROSITE" id="PS50893"/>
    </source>
</evidence>
<name>A0A427YT10_9TREE</name>
<dbReference type="InterPro" id="IPR003439">
    <property type="entry name" value="ABC_transporter-like_ATP-bd"/>
</dbReference>
<reference evidence="11 12" key="1">
    <citation type="submission" date="2018-11" db="EMBL/GenBank/DDBJ databases">
        <title>Genome sequence of Saitozyma podzolica DSM 27192.</title>
        <authorList>
            <person name="Aliyu H."/>
            <person name="Gorte O."/>
            <person name="Ochsenreither K."/>
        </authorList>
    </citation>
    <scope>NUCLEOTIDE SEQUENCE [LARGE SCALE GENOMIC DNA]</scope>
    <source>
        <strain evidence="11 12">DSM 27192</strain>
    </source>
</reference>
<accession>A0A427YT10</accession>
<dbReference type="PROSITE" id="PS50893">
    <property type="entry name" value="ABC_TRANSPORTER_2"/>
    <property type="match status" value="2"/>
</dbReference>
<feature type="transmembrane region" description="Helical" evidence="9">
    <location>
        <begin position="688"/>
        <end position="709"/>
    </location>
</feature>
<keyword evidence="4" id="KW-0547">Nucleotide-binding</keyword>
<dbReference type="InterPro" id="IPR050352">
    <property type="entry name" value="ABCG_transporters"/>
</dbReference>
<dbReference type="Pfam" id="PF01061">
    <property type="entry name" value="ABC2_membrane"/>
    <property type="match status" value="2"/>
</dbReference>
<dbReference type="PROSITE" id="PS00211">
    <property type="entry name" value="ABC_TRANSPORTER_1"/>
    <property type="match status" value="1"/>
</dbReference>
<feature type="domain" description="ABC transporter" evidence="10">
    <location>
        <begin position="205"/>
        <end position="474"/>
    </location>
</feature>
<comment type="caution">
    <text evidence="11">The sequence shown here is derived from an EMBL/GenBank/DDBJ whole genome shotgun (WGS) entry which is preliminary data.</text>
</comment>
<dbReference type="SUPFAM" id="SSF52540">
    <property type="entry name" value="P-loop containing nucleoside triphosphate hydrolases"/>
    <property type="match status" value="2"/>
</dbReference>
<dbReference type="Pfam" id="PF19055">
    <property type="entry name" value="ABC2_membrane_7"/>
    <property type="match status" value="1"/>
</dbReference>
<keyword evidence="12" id="KW-1185">Reference proteome</keyword>
<dbReference type="GO" id="GO:0005524">
    <property type="term" value="F:ATP binding"/>
    <property type="evidence" value="ECO:0007669"/>
    <property type="project" value="UniProtKB-KW"/>
</dbReference>
<dbReference type="GO" id="GO:0016020">
    <property type="term" value="C:membrane"/>
    <property type="evidence" value="ECO:0007669"/>
    <property type="project" value="UniProtKB-SubCell"/>
</dbReference>
<dbReference type="STRING" id="1890683.A0A427YT10"/>
<dbReference type="InterPro" id="IPR027417">
    <property type="entry name" value="P-loop_NTPase"/>
</dbReference>
<feature type="transmembrane region" description="Helical" evidence="9">
    <location>
        <begin position="758"/>
        <end position="780"/>
    </location>
</feature>
<feature type="transmembrane region" description="Helical" evidence="9">
    <location>
        <begin position="834"/>
        <end position="860"/>
    </location>
</feature>
<gene>
    <name evidence="11" type="ORF">EHS25_004091</name>
</gene>
<evidence type="ECO:0000256" key="1">
    <source>
        <dbReference type="ARBA" id="ARBA00004141"/>
    </source>
</evidence>